<evidence type="ECO:0000256" key="2">
    <source>
        <dbReference type="ARBA" id="ARBA00022448"/>
    </source>
</evidence>
<evidence type="ECO:0000259" key="8">
    <source>
        <dbReference type="PROSITE" id="PS50850"/>
    </source>
</evidence>
<dbReference type="InterPro" id="IPR011701">
    <property type="entry name" value="MFS"/>
</dbReference>
<dbReference type="AlphaFoldDB" id="A0A1I5GYM3"/>
<keyword evidence="2" id="KW-0813">Transport</keyword>
<dbReference type="GO" id="GO:0005886">
    <property type="term" value="C:plasma membrane"/>
    <property type="evidence" value="ECO:0007669"/>
    <property type="project" value="UniProtKB-SubCell"/>
</dbReference>
<dbReference type="InterPro" id="IPR020846">
    <property type="entry name" value="MFS_dom"/>
</dbReference>
<comment type="subcellular location">
    <subcellularLocation>
        <location evidence="1">Cell membrane</location>
        <topology evidence="1">Multi-pass membrane protein</topology>
    </subcellularLocation>
</comment>
<dbReference type="Proteomes" id="UP000199614">
    <property type="component" value="Unassembled WGS sequence"/>
</dbReference>
<dbReference type="RefSeq" id="WP_093354628.1">
    <property type="nucleotide sequence ID" value="NZ_FOUY01000053.1"/>
</dbReference>
<keyword evidence="6 7" id="KW-0472">Membrane</keyword>
<dbReference type="Gene3D" id="1.20.1250.20">
    <property type="entry name" value="MFS general substrate transporter like domains"/>
    <property type="match status" value="1"/>
</dbReference>
<dbReference type="Gene3D" id="1.20.1720.10">
    <property type="entry name" value="Multidrug resistance protein D"/>
    <property type="match status" value="1"/>
</dbReference>
<accession>A0A1I5GYM3</accession>
<dbReference type="InterPro" id="IPR036259">
    <property type="entry name" value="MFS_trans_sf"/>
</dbReference>
<keyword evidence="10" id="KW-1185">Reference proteome</keyword>
<dbReference type="PROSITE" id="PS50850">
    <property type="entry name" value="MFS"/>
    <property type="match status" value="1"/>
</dbReference>
<keyword evidence="4 7" id="KW-0812">Transmembrane</keyword>
<evidence type="ECO:0000256" key="5">
    <source>
        <dbReference type="ARBA" id="ARBA00022989"/>
    </source>
</evidence>
<dbReference type="STRING" id="260086.SAMN05216207_10534"/>
<gene>
    <name evidence="9" type="ORF">SAMN05216207_10534</name>
</gene>
<keyword evidence="3" id="KW-1003">Cell membrane</keyword>
<name>A0A1I5GYM3_PSUAM</name>
<dbReference type="OrthoDB" id="7375466at2"/>
<evidence type="ECO:0000256" key="7">
    <source>
        <dbReference type="SAM" id="Phobius"/>
    </source>
</evidence>
<evidence type="ECO:0000313" key="9">
    <source>
        <dbReference type="EMBL" id="SFO40896.1"/>
    </source>
</evidence>
<dbReference type="PANTHER" id="PTHR42718:SF46">
    <property type="entry name" value="BLR6921 PROTEIN"/>
    <property type="match status" value="1"/>
</dbReference>
<feature type="transmembrane region" description="Helical" evidence="7">
    <location>
        <begin position="57"/>
        <end position="76"/>
    </location>
</feature>
<keyword evidence="5 7" id="KW-1133">Transmembrane helix</keyword>
<reference evidence="9 10" key="1">
    <citation type="submission" date="2016-10" db="EMBL/GenBank/DDBJ databases">
        <authorList>
            <person name="de Groot N.N."/>
        </authorList>
    </citation>
    <scope>NUCLEOTIDE SEQUENCE [LARGE SCALE GENOMIC DNA]</scope>
    <source>
        <strain evidence="9 10">CGMCC 4.1877</strain>
    </source>
</reference>
<feature type="transmembrane region" description="Helical" evidence="7">
    <location>
        <begin position="343"/>
        <end position="362"/>
    </location>
</feature>
<feature type="transmembrane region" description="Helical" evidence="7">
    <location>
        <begin position="147"/>
        <end position="168"/>
    </location>
</feature>
<dbReference type="SUPFAM" id="SSF103473">
    <property type="entry name" value="MFS general substrate transporter"/>
    <property type="match status" value="1"/>
</dbReference>
<feature type="transmembrane region" description="Helical" evidence="7">
    <location>
        <begin position="174"/>
        <end position="197"/>
    </location>
</feature>
<feature type="transmembrane region" description="Helical" evidence="7">
    <location>
        <begin position="437"/>
        <end position="459"/>
    </location>
</feature>
<feature type="transmembrane region" description="Helical" evidence="7">
    <location>
        <begin position="368"/>
        <end position="391"/>
    </location>
</feature>
<feature type="transmembrane region" description="Helical" evidence="7">
    <location>
        <begin position="22"/>
        <end position="45"/>
    </location>
</feature>
<feature type="transmembrane region" description="Helical" evidence="7">
    <location>
        <begin position="412"/>
        <end position="431"/>
    </location>
</feature>
<feature type="transmembrane region" description="Helical" evidence="7">
    <location>
        <begin position="117"/>
        <end position="135"/>
    </location>
</feature>
<evidence type="ECO:0000313" key="10">
    <source>
        <dbReference type="Proteomes" id="UP000199614"/>
    </source>
</evidence>
<protein>
    <submittedName>
        <fullName evidence="9">Drug resistance transporter, EmrB/QacA subfamily</fullName>
    </submittedName>
</protein>
<evidence type="ECO:0000256" key="6">
    <source>
        <dbReference type="ARBA" id="ARBA00023136"/>
    </source>
</evidence>
<feature type="transmembrane region" description="Helical" evidence="7">
    <location>
        <begin position="209"/>
        <end position="230"/>
    </location>
</feature>
<dbReference type="CDD" id="cd17321">
    <property type="entry name" value="MFS_MMR_MDR_like"/>
    <property type="match status" value="1"/>
</dbReference>
<evidence type="ECO:0000256" key="3">
    <source>
        <dbReference type="ARBA" id="ARBA00022475"/>
    </source>
</evidence>
<feature type="transmembrane region" description="Helical" evidence="7">
    <location>
        <begin position="280"/>
        <end position="303"/>
    </location>
</feature>
<sequence length="470" mass="47305">MPDSTGTTPDSRVVAHTGRWRTLALLGVAQFMLIVDVTVVAIALPHMGADLGLSRDALTWVTSAYTLTFGGLMVLGGRVADLIGPRRLVLAGLAVFTIASLTAGIADGAAMLIVSRIAQGVGAAMLSPAALSSVVRLFDGEERNKALGIWSAMGGAGGAVGVLLGGVLTGGPGWPWIFFVNIPVGVVILVLLIRMLPALPGVPVQERQGVDVLGAVLITGGTGLVIYALIGAGDRGWLAPVTVGLVVAGAALYAAFVVWQRRVRSPLMDVELMTRRSVGSGTFVILMATALMVAIFFLGSFYLQDAMGHSALTTGLLFLPVAGATMLGANLAGWVMARVGGRALALGGLLLAALGLAVPALWAGTLSMVLGLSAAAAGIGSLFLVASATALGQVEPEKSGVAAGIVSTFHEFGASIGTAVVSSIAAASLMTGSGEGFGRAFGVAAVIALGAGVLATCWIPARVRTSGTTD</sequence>
<evidence type="ECO:0000256" key="4">
    <source>
        <dbReference type="ARBA" id="ARBA00022692"/>
    </source>
</evidence>
<dbReference type="PANTHER" id="PTHR42718">
    <property type="entry name" value="MAJOR FACILITATOR SUPERFAMILY MULTIDRUG TRANSPORTER MFSC"/>
    <property type="match status" value="1"/>
</dbReference>
<dbReference type="Pfam" id="PF07690">
    <property type="entry name" value="MFS_1"/>
    <property type="match status" value="1"/>
</dbReference>
<organism evidence="9 10">
    <name type="scientific">Pseudonocardia ammonioxydans</name>
    <dbReference type="NCBI Taxonomy" id="260086"/>
    <lineage>
        <taxon>Bacteria</taxon>
        <taxon>Bacillati</taxon>
        <taxon>Actinomycetota</taxon>
        <taxon>Actinomycetes</taxon>
        <taxon>Pseudonocardiales</taxon>
        <taxon>Pseudonocardiaceae</taxon>
        <taxon>Pseudonocardia</taxon>
    </lineage>
</organism>
<feature type="transmembrane region" description="Helical" evidence="7">
    <location>
        <begin position="236"/>
        <end position="259"/>
    </location>
</feature>
<proteinExistence type="predicted"/>
<feature type="transmembrane region" description="Helical" evidence="7">
    <location>
        <begin position="315"/>
        <end position="336"/>
    </location>
</feature>
<dbReference type="EMBL" id="FOUY01000053">
    <property type="protein sequence ID" value="SFO40896.1"/>
    <property type="molecule type" value="Genomic_DNA"/>
</dbReference>
<feature type="transmembrane region" description="Helical" evidence="7">
    <location>
        <begin position="88"/>
        <end position="111"/>
    </location>
</feature>
<dbReference type="GO" id="GO:0022857">
    <property type="term" value="F:transmembrane transporter activity"/>
    <property type="evidence" value="ECO:0007669"/>
    <property type="project" value="InterPro"/>
</dbReference>
<evidence type="ECO:0000256" key="1">
    <source>
        <dbReference type="ARBA" id="ARBA00004651"/>
    </source>
</evidence>
<feature type="domain" description="Major facilitator superfamily (MFS) profile" evidence="8">
    <location>
        <begin position="22"/>
        <end position="463"/>
    </location>
</feature>